<feature type="compositionally biased region" description="Basic and acidic residues" evidence="1">
    <location>
        <begin position="197"/>
        <end position="228"/>
    </location>
</feature>
<feature type="compositionally biased region" description="Basic and acidic residues" evidence="1">
    <location>
        <begin position="1"/>
        <end position="10"/>
    </location>
</feature>
<proteinExistence type="predicted"/>
<dbReference type="Proteomes" id="UP001066276">
    <property type="component" value="Chromosome 10"/>
</dbReference>
<name>A0AAV7MEN5_PLEWA</name>
<reference evidence="2" key="1">
    <citation type="journal article" date="2022" name="bioRxiv">
        <title>Sequencing and chromosome-scale assembly of the giantPleurodeles waltlgenome.</title>
        <authorList>
            <person name="Brown T."/>
            <person name="Elewa A."/>
            <person name="Iarovenko S."/>
            <person name="Subramanian E."/>
            <person name="Araus A.J."/>
            <person name="Petzold A."/>
            <person name="Susuki M."/>
            <person name="Suzuki K.-i.T."/>
            <person name="Hayashi T."/>
            <person name="Toyoda A."/>
            <person name="Oliveira C."/>
            <person name="Osipova E."/>
            <person name="Leigh N.D."/>
            <person name="Simon A."/>
            <person name="Yun M.H."/>
        </authorList>
    </citation>
    <scope>NUCLEOTIDE SEQUENCE</scope>
    <source>
        <strain evidence="2">20211129_DDA</strain>
        <tissue evidence="2">Liver</tissue>
    </source>
</reference>
<evidence type="ECO:0000313" key="3">
    <source>
        <dbReference type="Proteomes" id="UP001066276"/>
    </source>
</evidence>
<evidence type="ECO:0000313" key="2">
    <source>
        <dbReference type="EMBL" id="KAJ1099568.1"/>
    </source>
</evidence>
<gene>
    <name evidence="2" type="ORF">NDU88_004668</name>
</gene>
<sequence length="286" mass="31360">MARTSPEEWGIRGGATLAPTIEGEKPAAPGGKDDAGPDKPLEDPQRREENGKESQKVQTRNLASLQGKDLTKQPSHAPGGAWLHKNVWEQVVPETKKKIQHMLENDMVPADYLSRTLSPSWPYRPCLDRWLCHGPTPTSDCNTNEGIPVKCPGGTLERNFASQDAKHFRGRDLMARTSPEERGIGGGAMLAPTIEEEKQAAPGGKDDPGPDKPLEDPQRREENGEESPKVQMRNPASLQGKELAKQPNHAPGGSWLHKIRAFLKEGRATAKIYNRTRGGETGNKPQ</sequence>
<feature type="region of interest" description="Disordered" evidence="1">
    <location>
        <begin position="1"/>
        <end position="82"/>
    </location>
</feature>
<dbReference type="AlphaFoldDB" id="A0AAV7MEN5"/>
<comment type="caution">
    <text evidence="2">The sequence shown here is derived from an EMBL/GenBank/DDBJ whole genome shotgun (WGS) entry which is preliminary data.</text>
</comment>
<feature type="region of interest" description="Disordered" evidence="1">
    <location>
        <begin position="197"/>
        <end position="256"/>
    </location>
</feature>
<keyword evidence="3" id="KW-1185">Reference proteome</keyword>
<evidence type="ECO:0000256" key="1">
    <source>
        <dbReference type="SAM" id="MobiDB-lite"/>
    </source>
</evidence>
<feature type="compositionally biased region" description="Basic and acidic residues" evidence="1">
    <location>
        <begin position="31"/>
        <end position="55"/>
    </location>
</feature>
<accession>A0AAV7MEN5</accession>
<organism evidence="2 3">
    <name type="scientific">Pleurodeles waltl</name>
    <name type="common">Iberian ribbed newt</name>
    <dbReference type="NCBI Taxonomy" id="8319"/>
    <lineage>
        <taxon>Eukaryota</taxon>
        <taxon>Metazoa</taxon>
        <taxon>Chordata</taxon>
        <taxon>Craniata</taxon>
        <taxon>Vertebrata</taxon>
        <taxon>Euteleostomi</taxon>
        <taxon>Amphibia</taxon>
        <taxon>Batrachia</taxon>
        <taxon>Caudata</taxon>
        <taxon>Salamandroidea</taxon>
        <taxon>Salamandridae</taxon>
        <taxon>Pleurodelinae</taxon>
        <taxon>Pleurodeles</taxon>
    </lineage>
</organism>
<dbReference type="EMBL" id="JANPWB010000014">
    <property type="protein sequence ID" value="KAJ1099568.1"/>
    <property type="molecule type" value="Genomic_DNA"/>
</dbReference>
<protein>
    <submittedName>
        <fullName evidence="2">Uncharacterized protein</fullName>
    </submittedName>
</protein>